<sequence>MPGSRHGGTHVAPFGLLPVRGLHPRARAARGLAGPWRQDGSGAVGEAGQWVHAPVRGHGLAKTQPVADVAAQVGEHDTRLWRFIRHYVDEARLYEDYTGVEAIGIDETSRKGHRYITVVADLTGRNVVCVVPGKDSNTVKEFARDFMDHNGDPDRVSPVTCGMSPGFAKGIRERLPHAHRIIDEFHVIKHANEAVDKVGKAEAGDRPVPRNTKYVWLSTEAGLTDPQLEVKRNLAKQRLKTARACGMRETLQDIYADSASRMEAEAGFKSLCSWMMHSRLEPMQALARQFRRHWDDILACFDHPYTNAILEGLNSIIQHVKTRARGFRNMDYFSTMIYLTCGKLDLKTVTA</sequence>
<dbReference type="Proteomes" id="UP000029014">
    <property type="component" value="Unassembled WGS sequence"/>
</dbReference>
<dbReference type="AlphaFoldDB" id="A0A087BMU1"/>
<dbReference type="EMBL" id="JGZD01000009">
    <property type="protein sequence ID" value="KFI72341.1"/>
    <property type="molecule type" value="Genomic_DNA"/>
</dbReference>
<dbReference type="PANTHER" id="PTHR33498">
    <property type="entry name" value="TRANSPOSASE FOR INSERTION SEQUENCE ELEMENT IS1557"/>
    <property type="match status" value="1"/>
</dbReference>
<proteinExistence type="predicted"/>
<comment type="caution">
    <text evidence="2">The sequence shown here is derived from an EMBL/GenBank/DDBJ whole genome shotgun (WGS) entry which is preliminary data.</text>
</comment>
<dbReference type="InterPro" id="IPR002560">
    <property type="entry name" value="Transposase_DDE"/>
</dbReference>
<evidence type="ECO:0000313" key="2">
    <source>
        <dbReference type="EMBL" id="KFI72341.1"/>
    </source>
</evidence>
<evidence type="ECO:0000313" key="3">
    <source>
        <dbReference type="Proteomes" id="UP000029014"/>
    </source>
</evidence>
<evidence type="ECO:0000259" key="1">
    <source>
        <dbReference type="Pfam" id="PF01610"/>
    </source>
</evidence>
<keyword evidence="3" id="KW-1185">Reference proteome</keyword>
<accession>A0A087BMU1</accession>
<protein>
    <submittedName>
        <fullName evidence="2">Transposase</fullName>
    </submittedName>
</protein>
<dbReference type="InterPro" id="IPR047951">
    <property type="entry name" value="Transpos_ISL3"/>
</dbReference>
<dbReference type="PANTHER" id="PTHR33498:SF1">
    <property type="entry name" value="TRANSPOSASE FOR INSERTION SEQUENCE ELEMENT IS1557"/>
    <property type="match status" value="1"/>
</dbReference>
<dbReference type="Pfam" id="PF01610">
    <property type="entry name" value="DDE_Tnp_ISL3"/>
    <property type="match status" value="1"/>
</dbReference>
<feature type="domain" description="Transposase IS204/IS1001/IS1096/IS1165 DDE" evidence="1">
    <location>
        <begin position="103"/>
        <end position="337"/>
    </location>
</feature>
<dbReference type="eggNOG" id="COG3464">
    <property type="taxonomic scope" value="Bacteria"/>
</dbReference>
<name>A0A087BMU1_9BIFI</name>
<reference evidence="2 3" key="1">
    <citation type="submission" date="2014-03" db="EMBL/GenBank/DDBJ databases">
        <title>Genomics of Bifidobacteria.</title>
        <authorList>
            <person name="Ventura M."/>
            <person name="Milani C."/>
            <person name="Lugli G.A."/>
        </authorList>
    </citation>
    <scope>NUCLEOTIDE SEQUENCE [LARGE SCALE GENOMIC DNA]</scope>
    <source>
        <strain evidence="2 3">LMG 11592</strain>
    </source>
</reference>
<organism evidence="2 3">
    <name type="scientific">Bifidobacterium minimum</name>
    <dbReference type="NCBI Taxonomy" id="1693"/>
    <lineage>
        <taxon>Bacteria</taxon>
        <taxon>Bacillati</taxon>
        <taxon>Actinomycetota</taxon>
        <taxon>Actinomycetes</taxon>
        <taxon>Bifidobacteriales</taxon>
        <taxon>Bifidobacteriaceae</taxon>
        <taxon>Bifidobacterium</taxon>
    </lineage>
</organism>
<dbReference type="NCBIfam" id="NF033550">
    <property type="entry name" value="transpos_ISL3"/>
    <property type="match status" value="1"/>
</dbReference>
<gene>
    <name evidence="2" type="ORF">BMIN_0233</name>
</gene>